<keyword evidence="1" id="KW-0732">Signal</keyword>
<gene>
    <name evidence="3" type="ORF">H9L16_14060</name>
</gene>
<feature type="domain" description="Beta-lactamase-related" evidence="2">
    <location>
        <begin position="40"/>
        <end position="349"/>
    </location>
</feature>
<dbReference type="Pfam" id="PF00144">
    <property type="entry name" value="Beta-lactamase"/>
    <property type="match status" value="1"/>
</dbReference>
<evidence type="ECO:0000259" key="2">
    <source>
        <dbReference type="Pfam" id="PF00144"/>
    </source>
</evidence>
<protein>
    <submittedName>
        <fullName evidence="3">Beta-lactamase family protein</fullName>
    </submittedName>
</protein>
<dbReference type="Proteomes" id="UP000515804">
    <property type="component" value="Chromosome"/>
</dbReference>
<dbReference type="InterPro" id="IPR012338">
    <property type="entry name" value="Beta-lactam/transpept-like"/>
</dbReference>
<dbReference type="InterPro" id="IPR001466">
    <property type="entry name" value="Beta-lactam-related"/>
</dbReference>
<accession>A0A7G9SPI5</accession>
<dbReference type="InterPro" id="IPR050491">
    <property type="entry name" value="AmpC-like"/>
</dbReference>
<dbReference type="AlphaFoldDB" id="A0A7G9SPI5"/>
<evidence type="ECO:0000313" key="3">
    <source>
        <dbReference type="EMBL" id="QNN69760.1"/>
    </source>
</evidence>
<dbReference type="PANTHER" id="PTHR46825:SF9">
    <property type="entry name" value="BETA-LACTAMASE-RELATED DOMAIN-CONTAINING PROTEIN"/>
    <property type="match status" value="1"/>
</dbReference>
<sequence length="485" mass="51561">MSRFASLHVAILAIALFFAPQALAQVQDQLADATPARISDRLLQALAEANGVPGMGASVVRDGEIVWTGSVGHRDLERRLRVDRHTRFRLASVSKVIAATAAAKLQEQGALDLDAPVQSTLPWLQAGWAPITPRQLAAHISGMPHYQAIDEARGGVHYASVRDAVDLLRDRQLLSPPGTRYHYSSWGYSLLSAVVEAGADMSFLHYLARDVVPGLAIGADATDGADPDASRAYEFVDGQVRRAAPHDYSYTWAGGGLAGTPEALAQFGARVLAGTVVAPDTLRWMLQATTLADGTPVRDRDYAVGFGWRVSHDPDGARIVHHAGVTNGARSALVLWPEYGLSASLLSNALWVSSIEQTTMMLAVPFQLADALASASAAVACPLRAMRYQGDFDGKPLSGDVRFVHEDGLCVGMLSVPEGPFATWVNAGPQRDVGQLTLVGFDPGGGLGRAALVTPLGLYDLRLGNGDLGHVARLGATSTLTLRWQ</sequence>
<name>A0A7G9SPI5_9GAMM</name>
<evidence type="ECO:0000256" key="1">
    <source>
        <dbReference type="SAM" id="SignalP"/>
    </source>
</evidence>
<organism evidence="3 4">
    <name type="scientific">Thermomonas carbonis</name>
    <dbReference type="NCBI Taxonomy" id="1463158"/>
    <lineage>
        <taxon>Bacteria</taxon>
        <taxon>Pseudomonadati</taxon>
        <taxon>Pseudomonadota</taxon>
        <taxon>Gammaproteobacteria</taxon>
        <taxon>Lysobacterales</taxon>
        <taxon>Lysobacteraceae</taxon>
        <taxon>Thermomonas</taxon>
    </lineage>
</organism>
<feature type="chain" id="PRO_5028855898" evidence="1">
    <location>
        <begin position="25"/>
        <end position="485"/>
    </location>
</feature>
<dbReference type="EMBL" id="CP060719">
    <property type="protein sequence ID" value="QNN69760.1"/>
    <property type="molecule type" value="Genomic_DNA"/>
</dbReference>
<dbReference type="PANTHER" id="PTHR46825">
    <property type="entry name" value="D-ALANYL-D-ALANINE-CARBOXYPEPTIDASE/ENDOPEPTIDASE AMPH"/>
    <property type="match status" value="1"/>
</dbReference>
<dbReference type="KEGG" id="tcn:H9L16_14060"/>
<dbReference type="RefSeq" id="WP_187552277.1">
    <property type="nucleotide sequence ID" value="NZ_BMZL01000001.1"/>
</dbReference>
<feature type="signal peptide" evidence="1">
    <location>
        <begin position="1"/>
        <end position="24"/>
    </location>
</feature>
<dbReference type="Gene3D" id="3.40.710.10">
    <property type="entry name" value="DD-peptidase/beta-lactamase superfamily"/>
    <property type="match status" value="1"/>
</dbReference>
<proteinExistence type="predicted"/>
<keyword evidence="4" id="KW-1185">Reference proteome</keyword>
<reference evidence="3 4" key="1">
    <citation type="submission" date="2020-08" db="EMBL/GenBank/DDBJ databases">
        <title>Genome sequence of Thermomonas carbonis KCTC 42013T.</title>
        <authorList>
            <person name="Hyun D.-W."/>
            <person name="Bae J.-W."/>
        </authorList>
    </citation>
    <scope>NUCLEOTIDE SEQUENCE [LARGE SCALE GENOMIC DNA]</scope>
    <source>
        <strain evidence="3 4">KCTC 42013</strain>
    </source>
</reference>
<evidence type="ECO:0000313" key="4">
    <source>
        <dbReference type="Proteomes" id="UP000515804"/>
    </source>
</evidence>
<dbReference type="SUPFAM" id="SSF56601">
    <property type="entry name" value="beta-lactamase/transpeptidase-like"/>
    <property type="match status" value="1"/>
</dbReference>